<gene>
    <name evidence="1" type="ORF">C6Y53_18090</name>
</gene>
<dbReference type="PIRSF" id="PIRSF028291">
    <property type="entry name" value="UCP028291"/>
    <property type="match status" value="1"/>
</dbReference>
<accession>A0A2S0MU73</accession>
<dbReference type="Pfam" id="PF09981">
    <property type="entry name" value="DUF2218"/>
    <property type="match status" value="1"/>
</dbReference>
<evidence type="ECO:0000313" key="1">
    <source>
        <dbReference type="EMBL" id="AVO39412.1"/>
    </source>
</evidence>
<keyword evidence="2" id="KW-1185">Reference proteome</keyword>
<dbReference type="KEGG" id="thas:C6Y53_18090"/>
<dbReference type="AlphaFoldDB" id="A0A2S0MU73"/>
<dbReference type="EMBL" id="CP027665">
    <property type="protein sequence ID" value="AVO39412.1"/>
    <property type="molecule type" value="Genomic_DNA"/>
</dbReference>
<dbReference type="Proteomes" id="UP000237655">
    <property type="component" value="Chromosome"/>
</dbReference>
<reference evidence="2" key="1">
    <citation type="submission" date="2018-03" db="EMBL/GenBank/DDBJ databases">
        <title>Genomic analysis of the strain SH-1 isolated from shrimp intestine.</title>
        <authorList>
            <person name="Kim Y.-S."/>
            <person name="Kim S.-E."/>
            <person name="Kim K.-H."/>
        </authorList>
    </citation>
    <scope>NUCLEOTIDE SEQUENCE [LARGE SCALE GENOMIC DNA]</scope>
    <source>
        <strain evidence="2">SH-1</strain>
    </source>
</reference>
<name>A0A2S0MU73_9RHOB</name>
<dbReference type="RefSeq" id="WP_106473716.1">
    <property type="nucleotide sequence ID" value="NZ_CP027665.1"/>
</dbReference>
<sequence length="94" mass="10735">MLTNTAIMPTAHARKYLQQMCKHFAHKIEVAYSETDASCAFPFGKAQMFADDAALRFEVAAEDAENLDRARQVIESHILRFAFREKIEALDWQG</sequence>
<proteinExistence type="predicted"/>
<organism evidence="1 2">
    <name type="scientific">Pukyongiella litopenaei</name>
    <dbReference type="NCBI Taxonomy" id="2605946"/>
    <lineage>
        <taxon>Bacteria</taxon>
        <taxon>Pseudomonadati</taxon>
        <taxon>Pseudomonadota</taxon>
        <taxon>Alphaproteobacteria</taxon>
        <taxon>Rhodobacterales</taxon>
        <taxon>Paracoccaceae</taxon>
        <taxon>Pukyongiella</taxon>
    </lineage>
</organism>
<protein>
    <submittedName>
        <fullName evidence="1">DUF2218 domain-containing protein</fullName>
    </submittedName>
</protein>
<dbReference type="InterPro" id="IPR014543">
    <property type="entry name" value="UCP028291"/>
</dbReference>
<dbReference type="Gene3D" id="3.30.310.50">
    <property type="entry name" value="Alpha-D-phosphohexomutase, C-terminal domain"/>
    <property type="match status" value="1"/>
</dbReference>
<evidence type="ECO:0000313" key="2">
    <source>
        <dbReference type="Proteomes" id="UP000237655"/>
    </source>
</evidence>